<evidence type="ECO:0000256" key="1">
    <source>
        <dbReference type="SAM" id="MobiDB-lite"/>
    </source>
</evidence>
<feature type="region of interest" description="Disordered" evidence="1">
    <location>
        <begin position="40"/>
        <end position="108"/>
    </location>
</feature>
<name>A0AAD1TZ70_EUPCR</name>
<dbReference type="EMBL" id="CAMPGE010000053">
    <property type="protein sequence ID" value="CAI2358773.1"/>
    <property type="molecule type" value="Genomic_DNA"/>
</dbReference>
<evidence type="ECO:0000313" key="2">
    <source>
        <dbReference type="EMBL" id="CAI2358773.1"/>
    </source>
</evidence>
<reference evidence="2" key="1">
    <citation type="submission" date="2023-07" db="EMBL/GenBank/DDBJ databases">
        <authorList>
            <consortium name="AG Swart"/>
            <person name="Singh M."/>
            <person name="Singh A."/>
            <person name="Seah K."/>
            <person name="Emmerich C."/>
        </authorList>
    </citation>
    <scope>NUCLEOTIDE SEQUENCE</scope>
    <source>
        <strain evidence="2">DP1</strain>
    </source>
</reference>
<comment type="caution">
    <text evidence="2">The sequence shown here is derived from an EMBL/GenBank/DDBJ whole genome shotgun (WGS) entry which is preliminary data.</text>
</comment>
<sequence length="143" mass="16937">MNLFTAEKPDFEFSNSYFFDSQHSSIEESLFMVSAQVTKENDSETNTVEKPQAEAAKQDQTKINAKVKNRVKRKKLTKLEREINKREKDRQRAKRNRDKKKEQFKSLQSQLDEAYDIVKAKEQKIRELESKLARMEQTEVSLF</sequence>
<organism evidence="2 3">
    <name type="scientific">Euplotes crassus</name>
    <dbReference type="NCBI Taxonomy" id="5936"/>
    <lineage>
        <taxon>Eukaryota</taxon>
        <taxon>Sar</taxon>
        <taxon>Alveolata</taxon>
        <taxon>Ciliophora</taxon>
        <taxon>Intramacronucleata</taxon>
        <taxon>Spirotrichea</taxon>
        <taxon>Hypotrichia</taxon>
        <taxon>Euplotida</taxon>
        <taxon>Euplotidae</taxon>
        <taxon>Moneuplotes</taxon>
    </lineage>
</organism>
<proteinExistence type="predicted"/>
<dbReference type="Proteomes" id="UP001295684">
    <property type="component" value="Unassembled WGS sequence"/>
</dbReference>
<dbReference type="AlphaFoldDB" id="A0AAD1TZ70"/>
<evidence type="ECO:0000313" key="3">
    <source>
        <dbReference type="Proteomes" id="UP001295684"/>
    </source>
</evidence>
<evidence type="ECO:0008006" key="4">
    <source>
        <dbReference type="Google" id="ProtNLM"/>
    </source>
</evidence>
<feature type="compositionally biased region" description="Basic residues" evidence="1">
    <location>
        <begin position="65"/>
        <end position="76"/>
    </location>
</feature>
<protein>
    <recommendedName>
        <fullName evidence="4">BZIP domain-containing protein</fullName>
    </recommendedName>
</protein>
<accession>A0AAD1TZ70</accession>
<keyword evidence="3" id="KW-1185">Reference proteome</keyword>
<gene>
    <name evidence="2" type="ORF">ECRASSUSDP1_LOCUS56</name>
</gene>
<feature type="compositionally biased region" description="Basic and acidic residues" evidence="1">
    <location>
        <begin position="77"/>
        <end position="90"/>
    </location>
</feature>